<evidence type="ECO:0000313" key="1">
    <source>
        <dbReference type="EMBL" id="GER48921.1"/>
    </source>
</evidence>
<evidence type="ECO:0000313" key="2">
    <source>
        <dbReference type="Proteomes" id="UP000325081"/>
    </source>
</evidence>
<dbReference type="AlphaFoldDB" id="A0A5A7QY99"/>
<protein>
    <submittedName>
        <fullName evidence="1">LEM3 (Ligand-effect modulator 3) family protein /CDC50 family protein</fullName>
    </submittedName>
</protein>
<sequence>MAPDAEARAESGRKAMCPTLLVNSVVKLAVGGARLDPRGPIWHVDREAFVVVAAASGSKVETEAAGADDGRLDVALGDEASEVLGGGVEDRVERGAIAWVECCGERDWGVGVEGLGTSGKNATL</sequence>
<keyword evidence="2" id="KW-1185">Reference proteome</keyword>
<comment type="caution">
    <text evidence="1">The sequence shown here is derived from an EMBL/GenBank/DDBJ whole genome shotgun (WGS) entry which is preliminary data.</text>
</comment>
<gene>
    <name evidence="1" type="ORF">STAS_26134</name>
</gene>
<reference evidence="2" key="1">
    <citation type="journal article" date="2019" name="Curr. Biol.">
        <title>Genome Sequence of Striga asiatica Provides Insight into the Evolution of Plant Parasitism.</title>
        <authorList>
            <person name="Yoshida S."/>
            <person name="Kim S."/>
            <person name="Wafula E.K."/>
            <person name="Tanskanen J."/>
            <person name="Kim Y.M."/>
            <person name="Honaas L."/>
            <person name="Yang Z."/>
            <person name="Spallek T."/>
            <person name="Conn C.E."/>
            <person name="Ichihashi Y."/>
            <person name="Cheong K."/>
            <person name="Cui S."/>
            <person name="Der J.P."/>
            <person name="Gundlach H."/>
            <person name="Jiao Y."/>
            <person name="Hori C."/>
            <person name="Ishida J.K."/>
            <person name="Kasahara H."/>
            <person name="Kiba T."/>
            <person name="Kim M.S."/>
            <person name="Koo N."/>
            <person name="Laohavisit A."/>
            <person name="Lee Y.H."/>
            <person name="Lumba S."/>
            <person name="McCourt P."/>
            <person name="Mortimer J.C."/>
            <person name="Mutuku J.M."/>
            <person name="Nomura T."/>
            <person name="Sasaki-Sekimoto Y."/>
            <person name="Seto Y."/>
            <person name="Wang Y."/>
            <person name="Wakatake T."/>
            <person name="Sakakibara H."/>
            <person name="Demura T."/>
            <person name="Yamaguchi S."/>
            <person name="Yoneyama K."/>
            <person name="Manabe R.I."/>
            <person name="Nelson D.C."/>
            <person name="Schulman A.H."/>
            <person name="Timko M.P."/>
            <person name="dePamphilis C.W."/>
            <person name="Choi D."/>
            <person name="Shirasu K."/>
        </authorList>
    </citation>
    <scope>NUCLEOTIDE SEQUENCE [LARGE SCALE GENOMIC DNA]</scope>
    <source>
        <strain evidence="2">cv. UVA1</strain>
    </source>
</reference>
<accession>A0A5A7QY99</accession>
<dbReference type="Proteomes" id="UP000325081">
    <property type="component" value="Unassembled WGS sequence"/>
</dbReference>
<name>A0A5A7QY99_STRAF</name>
<dbReference type="EMBL" id="BKCP01008404">
    <property type="protein sequence ID" value="GER48921.1"/>
    <property type="molecule type" value="Genomic_DNA"/>
</dbReference>
<organism evidence="1 2">
    <name type="scientific">Striga asiatica</name>
    <name type="common">Asiatic witchweed</name>
    <name type="synonym">Buchnera asiatica</name>
    <dbReference type="NCBI Taxonomy" id="4170"/>
    <lineage>
        <taxon>Eukaryota</taxon>
        <taxon>Viridiplantae</taxon>
        <taxon>Streptophyta</taxon>
        <taxon>Embryophyta</taxon>
        <taxon>Tracheophyta</taxon>
        <taxon>Spermatophyta</taxon>
        <taxon>Magnoliopsida</taxon>
        <taxon>eudicotyledons</taxon>
        <taxon>Gunneridae</taxon>
        <taxon>Pentapetalae</taxon>
        <taxon>asterids</taxon>
        <taxon>lamiids</taxon>
        <taxon>Lamiales</taxon>
        <taxon>Orobanchaceae</taxon>
        <taxon>Buchnereae</taxon>
        <taxon>Striga</taxon>
    </lineage>
</organism>
<proteinExistence type="predicted"/>